<dbReference type="Proteomes" id="UP000799757">
    <property type="component" value="Unassembled WGS sequence"/>
</dbReference>
<proteinExistence type="predicted"/>
<protein>
    <recommendedName>
        <fullName evidence="1">DUF1989 domain-containing protein</fullName>
    </recommendedName>
</protein>
<reference evidence="2" key="1">
    <citation type="journal article" date="2020" name="Stud. Mycol.">
        <title>101 Dothideomycetes genomes: a test case for predicting lifestyles and emergence of pathogens.</title>
        <authorList>
            <person name="Haridas S."/>
            <person name="Albert R."/>
            <person name="Binder M."/>
            <person name="Bloem J."/>
            <person name="Labutti K."/>
            <person name="Salamov A."/>
            <person name="Andreopoulos B."/>
            <person name="Baker S."/>
            <person name="Barry K."/>
            <person name="Bills G."/>
            <person name="Bluhm B."/>
            <person name="Cannon C."/>
            <person name="Castanera R."/>
            <person name="Culley D."/>
            <person name="Daum C."/>
            <person name="Ezra D."/>
            <person name="Gonzalez J."/>
            <person name="Henrissat B."/>
            <person name="Kuo A."/>
            <person name="Liang C."/>
            <person name="Lipzen A."/>
            <person name="Lutzoni F."/>
            <person name="Magnuson J."/>
            <person name="Mondo S."/>
            <person name="Nolan M."/>
            <person name="Ohm R."/>
            <person name="Pangilinan J."/>
            <person name="Park H.-J."/>
            <person name="Ramirez L."/>
            <person name="Alfaro M."/>
            <person name="Sun H."/>
            <person name="Tritt A."/>
            <person name="Yoshinaga Y."/>
            <person name="Zwiers L.-H."/>
            <person name="Turgeon B."/>
            <person name="Goodwin S."/>
            <person name="Spatafora J."/>
            <person name="Crous P."/>
            <person name="Grigoriev I."/>
        </authorList>
    </citation>
    <scope>NUCLEOTIDE SEQUENCE</scope>
    <source>
        <strain evidence="2">CBS 109.77</strain>
    </source>
</reference>
<evidence type="ECO:0000259" key="1">
    <source>
        <dbReference type="Pfam" id="PF09347"/>
    </source>
</evidence>
<evidence type="ECO:0000313" key="2">
    <source>
        <dbReference type="EMBL" id="KAF2800641.1"/>
    </source>
</evidence>
<dbReference type="OrthoDB" id="504708at2759"/>
<dbReference type="EMBL" id="MU001744">
    <property type="protein sequence ID" value="KAF2800641.1"/>
    <property type="molecule type" value="Genomic_DNA"/>
</dbReference>
<feature type="domain" description="DUF1989" evidence="1">
    <location>
        <begin position="4"/>
        <end position="201"/>
    </location>
</feature>
<dbReference type="InterPro" id="IPR018959">
    <property type="entry name" value="DUF1989"/>
</dbReference>
<keyword evidence="3" id="KW-1185">Reference proteome</keyword>
<sequence>MATTIPARHAAHAVLHANQHIRIANPSGHQVVDVWAFPLPSTTPTAPTWMSMSQSRSKLQKIIPEVNDTFVDTHRRPVLTLVQDTSRGTHDMLFPACDGWRYEEAAGAAGGAEGEGRGHASCAGNLLGEMAQFTGRRQGRGDGDAQAALGELEDRVRRWGWTPEPLNLFMNVPVRGGRLSVESPGGKEGDCVVLRAEVECLVVMSACPNDVADTNAGSPGDAVYEVLT</sequence>
<name>A0A6A6XVP8_9PLEO</name>
<organism evidence="2 3">
    <name type="scientific">Melanomma pulvis-pyrius CBS 109.77</name>
    <dbReference type="NCBI Taxonomy" id="1314802"/>
    <lineage>
        <taxon>Eukaryota</taxon>
        <taxon>Fungi</taxon>
        <taxon>Dikarya</taxon>
        <taxon>Ascomycota</taxon>
        <taxon>Pezizomycotina</taxon>
        <taxon>Dothideomycetes</taxon>
        <taxon>Pleosporomycetidae</taxon>
        <taxon>Pleosporales</taxon>
        <taxon>Melanommataceae</taxon>
        <taxon>Melanomma</taxon>
    </lineage>
</organism>
<evidence type="ECO:0000313" key="3">
    <source>
        <dbReference type="Proteomes" id="UP000799757"/>
    </source>
</evidence>
<dbReference type="PANTHER" id="PTHR31527">
    <property type="entry name" value="RE64534P"/>
    <property type="match status" value="1"/>
</dbReference>
<dbReference type="Pfam" id="PF09347">
    <property type="entry name" value="DUF1989"/>
    <property type="match status" value="1"/>
</dbReference>
<dbReference type="AlphaFoldDB" id="A0A6A6XVP8"/>
<accession>A0A6A6XVP8</accession>
<gene>
    <name evidence="2" type="ORF">K505DRAFT_345031</name>
</gene>
<dbReference type="PANTHER" id="PTHR31527:SF0">
    <property type="entry name" value="RE64534P"/>
    <property type="match status" value="1"/>
</dbReference>